<sequence length="62" mass="6834">MVNNRALHPLETTEEQTHLTPFQVLFFMVQTSVVLFAVTTKRSPSARDSNGETSAPETGNQA</sequence>
<proteinExistence type="predicted"/>
<dbReference type="AlphaFoldDB" id="A0A4C1YFK2"/>
<evidence type="ECO:0000313" key="2">
    <source>
        <dbReference type="EMBL" id="GBP73764.1"/>
    </source>
</evidence>
<reference evidence="2 3" key="1">
    <citation type="journal article" date="2019" name="Commun. Biol.">
        <title>The bagworm genome reveals a unique fibroin gene that provides high tensile strength.</title>
        <authorList>
            <person name="Kono N."/>
            <person name="Nakamura H."/>
            <person name="Ohtoshi R."/>
            <person name="Tomita M."/>
            <person name="Numata K."/>
            <person name="Arakawa K."/>
        </authorList>
    </citation>
    <scope>NUCLEOTIDE SEQUENCE [LARGE SCALE GENOMIC DNA]</scope>
</reference>
<name>A0A4C1YFK2_EUMVA</name>
<protein>
    <submittedName>
        <fullName evidence="2">Uncharacterized protein</fullName>
    </submittedName>
</protein>
<dbReference type="EMBL" id="BGZK01001186">
    <property type="protein sequence ID" value="GBP73764.1"/>
    <property type="molecule type" value="Genomic_DNA"/>
</dbReference>
<accession>A0A4C1YFK2</accession>
<feature type="region of interest" description="Disordered" evidence="1">
    <location>
        <begin position="39"/>
        <end position="62"/>
    </location>
</feature>
<gene>
    <name evidence="2" type="ORF">EVAR_42936_1</name>
</gene>
<dbReference type="Proteomes" id="UP000299102">
    <property type="component" value="Unassembled WGS sequence"/>
</dbReference>
<evidence type="ECO:0000256" key="1">
    <source>
        <dbReference type="SAM" id="MobiDB-lite"/>
    </source>
</evidence>
<feature type="compositionally biased region" description="Polar residues" evidence="1">
    <location>
        <begin position="40"/>
        <end position="62"/>
    </location>
</feature>
<evidence type="ECO:0000313" key="3">
    <source>
        <dbReference type="Proteomes" id="UP000299102"/>
    </source>
</evidence>
<keyword evidence="3" id="KW-1185">Reference proteome</keyword>
<comment type="caution">
    <text evidence="2">The sequence shown here is derived from an EMBL/GenBank/DDBJ whole genome shotgun (WGS) entry which is preliminary data.</text>
</comment>
<organism evidence="2 3">
    <name type="scientific">Eumeta variegata</name>
    <name type="common">Bagworm moth</name>
    <name type="synonym">Eumeta japonica</name>
    <dbReference type="NCBI Taxonomy" id="151549"/>
    <lineage>
        <taxon>Eukaryota</taxon>
        <taxon>Metazoa</taxon>
        <taxon>Ecdysozoa</taxon>
        <taxon>Arthropoda</taxon>
        <taxon>Hexapoda</taxon>
        <taxon>Insecta</taxon>
        <taxon>Pterygota</taxon>
        <taxon>Neoptera</taxon>
        <taxon>Endopterygota</taxon>
        <taxon>Lepidoptera</taxon>
        <taxon>Glossata</taxon>
        <taxon>Ditrysia</taxon>
        <taxon>Tineoidea</taxon>
        <taxon>Psychidae</taxon>
        <taxon>Oiketicinae</taxon>
        <taxon>Eumeta</taxon>
    </lineage>
</organism>